<proteinExistence type="predicted"/>
<comment type="caution">
    <text evidence="1">The sequence shown here is derived from an EMBL/GenBank/DDBJ whole genome shotgun (WGS) entry which is preliminary data.</text>
</comment>
<keyword evidence="2" id="KW-1185">Reference proteome</keyword>
<reference evidence="1 2" key="1">
    <citation type="journal article" date="2022" name="bioRxiv">
        <title>An ancient truncated duplication of the anti-Mullerian hormone receptor type 2 gene is a potential conserved master sex determinant in the Pangasiidae catfish family.</title>
        <authorList>
            <person name="Wen M."/>
            <person name="Pan Q."/>
            <person name="Jouanno E."/>
            <person name="Montfort J."/>
            <person name="Zahm M."/>
            <person name="Cabau C."/>
            <person name="Klopp C."/>
            <person name="Iampietro C."/>
            <person name="Roques C."/>
            <person name="Bouchez O."/>
            <person name="Castinel A."/>
            <person name="Donnadieu C."/>
            <person name="Parrinello H."/>
            <person name="Poncet C."/>
            <person name="Belmonte E."/>
            <person name="Gautier V."/>
            <person name="Avarre J.-C."/>
            <person name="Dugue R."/>
            <person name="Gustiano R."/>
            <person name="Ha T.T.T."/>
            <person name="Campet M."/>
            <person name="Sriphairoj K."/>
            <person name="Ribolli J."/>
            <person name="de Almeida F.L."/>
            <person name="Desvignes T."/>
            <person name="Postlethwait J.H."/>
            <person name="Bucao C.F."/>
            <person name="Robinson-Rechavi M."/>
            <person name="Bobe J."/>
            <person name="Herpin A."/>
            <person name="Guiguen Y."/>
        </authorList>
    </citation>
    <scope>NUCLEOTIDE SEQUENCE [LARGE SCALE GENOMIC DNA]</scope>
    <source>
        <strain evidence="1">YG-Dec2019</strain>
    </source>
</reference>
<accession>A0ACC5W8C3</accession>
<gene>
    <name evidence="1" type="ORF">PGIGA_G00108090</name>
</gene>
<protein>
    <submittedName>
        <fullName evidence="1">Uncharacterized protein</fullName>
    </submittedName>
</protein>
<evidence type="ECO:0000313" key="1">
    <source>
        <dbReference type="EMBL" id="MCI4375322.1"/>
    </source>
</evidence>
<organism evidence="1 2">
    <name type="scientific">Pangasianodon gigas</name>
    <name type="common">Mekong giant catfish</name>
    <name type="synonym">Pangasius gigas</name>
    <dbReference type="NCBI Taxonomy" id="30993"/>
    <lineage>
        <taxon>Eukaryota</taxon>
        <taxon>Metazoa</taxon>
        <taxon>Chordata</taxon>
        <taxon>Craniata</taxon>
        <taxon>Vertebrata</taxon>
        <taxon>Euteleostomi</taxon>
        <taxon>Actinopterygii</taxon>
        <taxon>Neopterygii</taxon>
        <taxon>Teleostei</taxon>
        <taxon>Ostariophysi</taxon>
        <taxon>Siluriformes</taxon>
        <taxon>Pangasiidae</taxon>
        <taxon>Pangasianodon</taxon>
    </lineage>
</organism>
<dbReference type="EMBL" id="CM040455">
    <property type="protein sequence ID" value="MCI4375322.1"/>
    <property type="molecule type" value="Genomic_DNA"/>
</dbReference>
<evidence type="ECO:0000313" key="2">
    <source>
        <dbReference type="Proteomes" id="UP000829447"/>
    </source>
</evidence>
<name>A0ACC5W8C3_PANGG</name>
<sequence>MDSATSDRPERRIAIIARALRRYRIDLAALSETRLADEGQLKEEKGGYTFFWKGKAADEPRIHGVGIAIRNQLISHLYELPVGVSERLMTIRLVLANNQIAAVVSAYAPTLDSEEEVKETFYACLDETLLRIPKEDKIILLGDFNARVGREQHLWKGTIGKEGIGNINTSGVMLLSNCVKHDLIITNTLFRQKNKFKASWRHPRSKQWHLIDYVIAVSARPTTEQPSLGSTLFTPHGEGARKGALKIACLKPPDWITASRGITICGQKHKKIMNFGAWNVRTLMDSATSDRQERRTAIIARELRRYRIDLAALSETQLADKGQLKEEKGGYTFLWKGKAADEPRIHGVGIAIRNQLISHLYELPVGISERLMTIRLVLANNQIATAVSAYAPTLDSEEEVKETFYACLDETVSRIPKEDKIILLGDFNARVGRDQHLWKGTIGKEGIGNINTTIPSSIFITVKWQRDVMQCGAALCCRAPSIPESYDLSRSSSNASSFTSVVEENDHEQEATEDYDTGLESLSSAGTPQKRSSFSWLDESISSARQNSPPVVSRQLSDPIRPRTERQHFASNC</sequence>
<dbReference type="Proteomes" id="UP000829447">
    <property type="component" value="Linkage Group LG2"/>
</dbReference>